<dbReference type="EMBL" id="AP028654">
    <property type="protein sequence ID" value="BEP29636.1"/>
    <property type="molecule type" value="Genomic_DNA"/>
</dbReference>
<reference evidence="1 2" key="1">
    <citation type="submission" date="2023-08" db="EMBL/GenBank/DDBJ databases">
        <title>Helicovermis profunda gen. nov., sp. nov., a novel mesophilic, fermentative bacterium within the Bacillota from a deep-sea hydrothermal vent chimney.</title>
        <authorList>
            <person name="Miyazaki U."/>
            <person name="Mizutani D."/>
            <person name="Hashimoto Y."/>
            <person name="Tame A."/>
            <person name="Sawayama S."/>
            <person name="Miyazaki J."/>
            <person name="Takai K."/>
            <person name="Nakagawa S."/>
        </authorList>
    </citation>
    <scope>NUCLEOTIDE SEQUENCE [LARGE SCALE GENOMIC DNA]</scope>
    <source>
        <strain evidence="1 2">S502</strain>
    </source>
</reference>
<organism evidence="1 2">
    <name type="scientific">Helicovermis profundi</name>
    <dbReference type="NCBI Taxonomy" id="3065157"/>
    <lineage>
        <taxon>Bacteria</taxon>
        <taxon>Bacillati</taxon>
        <taxon>Bacillota</taxon>
        <taxon>Clostridia</taxon>
        <taxon>Helicovermis</taxon>
    </lineage>
</organism>
<sequence>MYEERTYRELVNTNINKTTLIIDESDLDIYYDKDLNNAENELKSIRTILKNHIKNEPNFFKSLIPLKTNESDHPIIKKMKKASNIANVGPMASVAGAISETVGKYLSKYNEEVIIENGGDIYINAKEDKNILINASKSPLSNKLYIKIKKEHFPLGICTSSGTKGHSLSFGNADAVVVISKDTFLSDALATAICNKIKTKDDINLGIDIARNNKNVLGIIIIIDKYLGAWGDIELKKIKEW</sequence>
<dbReference type="KEGG" id="hprf:HLPR_19670"/>
<accession>A0AAU9E4S6</accession>
<gene>
    <name evidence="1" type="ORF">HLPR_19670</name>
</gene>
<dbReference type="InterPro" id="IPR007183">
    <property type="entry name" value="UPF0280"/>
</dbReference>
<name>A0AAU9E4S6_9FIRM</name>
<protein>
    <submittedName>
        <fullName evidence="1">UPF0280 family protein</fullName>
    </submittedName>
</protein>
<dbReference type="RefSeq" id="WP_338535261.1">
    <property type="nucleotide sequence ID" value="NZ_AP028654.1"/>
</dbReference>
<evidence type="ECO:0000313" key="2">
    <source>
        <dbReference type="Proteomes" id="UP001321786"/>
    </source>
</evidence>
<dbReference type="Gene3D" id="3.10.520.10">
    <property type="entry name" value="ApbE-like domains"/>
    <property type="match status" value="1"/>
</dbReference>
<dbReference type="PIRSF" id="PIRSF006421">
    <property type="entry name" value="UCP006421"/>
    <property type="match status" value="1"/>
</dbReference>
<dbReference type="Proteomes" id="UP001321786">
    <property type="component" value="Chromosome"/>
</dbReference>
<evidence type="ECO:0000313" key="1">
    <source>
        <dbReference type="EMBL" id="BEP29636.1"/>
    </source>
</evidence>
<keyword evidence="2" id="KW-1185">Reference proteome</keyword>
<dbReference type="SUPFAM" id="SSF143631">
    <property type="entry name" value="ApbE-like"/>
    <property type="match status" value="1"/>
</dbReference>
<dbReference type="AlphaFoldDB" id="A0AAU9E4S6"/>
<dbReference type="InterPro" id="IPR003374">
    <property type="entry name" value="ApbE-like_sf"/>
</dbReference>
<proteinExistence type="predicted"/>